<reference evidence="2 3" key="1">
    <citation type="journal article" date="2018" name="IMA Fungus">
        <title>IMA Genome-F 9: Draft genome sequence of Annulohypoxylon stygium, Aspergillus mulundensis, Berkeleyomyces basicola (syn. Thielaviopsis basicola), Ceratocystis smalleyi, two Cercospora beticola strains, Coleophoma cylindrospora, Fusarium fracticaudum, Phialophora cf. hyalina, and Morchella septimelata.</title>
        <authorList>
            <person name="Wingfield B.D."/>
            <person name="Bills G.F."/>
            <person name="Dong Y."/>
            <person name="Huang W."/>
            <person name="Nel W.J."/>
            <person name="Swalarsk-Parry B.S."/>
            <person name="Vaghefi N."/>
            <person name="Wilken P.M."/>
            <person name="An Z."/>
            <person name="de Beer Z.W."/>
            <person name="De Vos L."/>
            <person name="Chen L."/>
            <person name="Duong T.A."/>
            <person name="Gao Y."/>
            <person name="Hammerbacher A."/>
            <person name="Kikkert J.R."/>
            <person name="Li Y."/>
            <person name="Li H."/>
            <person name="Li K."/>
            <person name="Li Q."/>
            <person name="Liu X."/>
            <person name="Ma X."/>
            <person name="Naidoo K."/>
            <person name="Pethybridge S.J."/>
            <person name="Sun J."/>
            <person name="Steenkamp E.T."/>
            <person name="van der Nest M.A."/>
            <person name="van Wyk S."/>
            <person name="Wingfield M.J."/>
            <person name="Xiong C."/>
            <person name="Yue Q."/>
            <person name="Zhang X."/>
        </authorList>
    </citation>
    <scope>NUCLEOTIDE SEQUENCE [LARGE SCALE GENOMIC DNA]</scope>
    <source>
        <strain evidence="2 3">DSM 5745</strain>
    </source>
</reference>
<accession>A0A3D8SCJ8</accession>
<dbReference type="OrthoDB" id="5386595at2759"/>
<gene>
    <name evidence="2" type="ORF">DSM5745_04398</name>
</gene>
<dbReference type="RefSeq" id="XP_026605410.1">
    <property type="nucleotide sequence ID" value="XM_026746414.1"/>
</dbReference>
<evidence type="ECO:0000313" key="2">
    <source>
        <dbReference type="EMBL" id="RDW84072.1"/>
    </source>
</evidence>
<dbReference type="STRING" id="1810919.A0A3D8SCJ8"/>
<protein>
    <recommendedName>
        <fullName evidence="4">HNH nuclease domain-containing protein</fullName>
    </recommendedName>
</protein>
<dbReference type="GeneID" id="38114768"/>
<feature type="compositionally biased region" description="Polar residues" evidence="1">
    <location>
        <begin position="17"/>
        <end position="41"/>
    </location>
</feature>
<evidence type="ECO:0000313" key="3">
    <source>
        <dbReference type="Proteomes" id="UP000256690"/>
    </source>
</evidence>
<feature type="region of interest" description="Disordered" evidence="1">
    <location>
        <begin position="1"/>
        <end position="50"/>
    </location>
</feature>
<evidence type="ECO:0008006" key="4">
    <source>
        <dbReference type="Google" id="ProtNLM"/>
    </source>
</evidence>
<sequence length="338" mass="38383">MPSSSLSTVLRKRNRQWSRASKSSKAILSTSKRDPGSTNTAQEKRNPSRAQRSAFRDELIKLSNAVHLEQLYTLWCPIMGWCEAITLQAAPLFPQIQGQATINTIFGKERPAELFSATNGILISNFIRRYLDAGKIVIVPDVPDRPCRFEFLRWMWGGPAGEFKLRIIDPEWDQLDKAVTVFFDVKWRDLDGRRLVFRSDFRPEVRYLYFHYCCQIMRRACEVKRNGSGGGYEDLKDEVGRPFWEGSGRYLPKNMLLALAEEEGHGHDAKDVLLQGAACGRGRDRELLDACLASIERAGDFEDTGWEESDNEEEEDDDEEEIDEDGSSTADDGESALA</sequence>
<proteinExistence type="predicted"/>
<dbReference type="AlphaFoldDB" id="A0A3D8SCJ8"/>
<keyword evidence="3" id="KW-1185">Reference proteome</keyword>
<evidence type="ECO:0000256" key="1">
    <source>
        <dbReference type="SAM" id="MobiDB-lite"/>
    </source>
</evidence>
<feature type="region of interest" description="Disordered" evidence="1">
    <location>
        <begin position="299"/>
        <end position="338"/>
    </location>
</feature>
<comment type="caution">
    <text evidence="2">The sequence shown here is derived from an EMBL/GenBank/DDBJ whole genome shotgun (WGS) entry which is preliminary data.</text>
</comment>
<feature type="compositionally biased region" description="Acidic residues" evidence="1">
    <location>
        <begin position="301"/>
        <end position="338"/>
    </location>
</feature>
<organism evidence="2 3">
    <name type="scientific">Aspergillus mulundensis</name>
    <dbReference type="NCBI Taxonomy" id="1810919"/>
    <lineage>
        <taxon>Eukaryota</taxon>
        <taxon>Fungi</taxon>
        <taxon>Dikarya</taxon>
        <taxon>Ascomycota</taxon>
        <taxon>Pezizomycotina</taxon>
        <taxon>Eurotiomycetes</taxon>
        <taxon>Eurotiomycetidae</taxon>
        <taxon>Eurotiales</taxon>
        <taxon>Aspergillaceae</taxon>
        <taxon>Aspergillus</taxon>
        <taxon>Aspergillus subgen. Nidulantes</taxon>
    </lineage>
</organism>
<dbReference type="EMBL" id="PVWQ01000004">
    <property type="protein sequence ID" value="RDW84072.1"/>
    <property type="molecule type" value="Genomic_DNA"/>
</dbReference>
<name>A0A3D8SCJ8_9EURO</name>
<dbReference type="Proteomes" id="UP000256690">
    <property type="component" value="Unassembled WGS sequence"/>
</dbReference>